<sequence length="92" mass="10547">MEKKHVLGTLHPKRLPQQRFDLLFADNFEISHNWKHGSVNFYGSATDISCIVFQDNNDSSHEEEATIKKQYVKNRLDVSASKSLHKCTSSVL</sequence>
<reference evidence="1 2" key="1">
    <citation type="journal article" date="2017" name="Nat. Commun.">
        <title>Genome assembly with in vitro proximity ligation data and whole-genome triplication in lettuce.</title>
        <authorList>
            <person name="Reyes-Chin-Wo S."/>
            <person name="Wang Z."/>
            <person name="Yang X."/>
            <person name="Kozik A."/>
            <person name="Arikit S."/>
            <person name="Song C."/>
            <person name="Xia L."/>
            <person name="Froenicke L."/>
            <person name="Lavelle D.O."/>
            <person name="Truco M.J."/>
            <person name="Xia R."/>
            <person name="Zhu S."/>
            <person name="Xu C."/>
            <person name="Xu H."/>
            <person name="Xu X."/>
            <person name="Cox K."/>
            <person name="Korf I."/>
            <person name="Meyers B.C."/>
            <person name="Michelmore R.W."/>
        </authorList>
    </citation>
    <scope>NUCLEOTIDE SEQUENCE [LARGE SCALE GENOMIC DNA]</scope>
    <source>
        <strain evidence="2">cv. Salinas</strain>
        <tissue evidence="1">Seedlings</tissue>
    </source>
</reference>
<evidence type="ECO:0000313" key="1">
    <source>
        <dbReference type="EMBL" id="KAJ0209169.1"/>
    </source>
</evidence>
<accession>A0A9R1XE48</accession>
<proteinExistence type="predicted"/>
<dbReference type="Proteomes" id="UP000235145">
    <property type="component" value="Unassembled WGS sequence"/>
</dbReference>
<organism evidence="1 2">
    <name type="scientific">Lactuca sativa</name>
    <name type="common">Garden lettuce</name>
    <dbReference type="NCBI Taxonomy" id="4236"/>
    <lineage>
        <taxon>Eukaryota</taxon>
        <taxon>Viridiplantae</taxon>
        <taxon>Streptophyta</taxon>
        <taxon>Embryophyta</taxon>
        <taxon>Tracheophyta</taxon>
        <taxon>Spermatophyta</taxon>
        <taxon>Magnoliopsida</taxon>
        <taxon>eudicotyledons</taxon>
        <taxon>Gunneridae</taxon>
        <taxon>Pentapetalae</taxon>
        <taxon>asterids</taxon>
        <taxon>campanulids</taxon>
        <taxon>Asterales</taxon>
        <taxon>Asteraceae</taxon>
        <taxon>Cichorioideae</taxon>
        <taxon>Cichorieae</taxon>
        <taxon>Lactucinae</taxon>
        <taxon>Lactuca</taxon>
    </lineage>
</organism>
<name>A0A9R1XE48_LACSA</name>
<keyword evidence="2" id="KW-1185">Reference proteome</keyword>
<protein>
    <submittedName>
        <fullName evidence="1">Uncharacterized protein</fullName>
    </submittedName>
</protein>
<dbReference type="EMBL" id="NBSK02000004">
    <property type="protein sequence ID" value="KAJ0209169.1"/>
    <property type="molecule type" value="Genomic_DNA"/>
</dbReference>
<comment type="caution">
    <text evidence="1">The sequence shown here is derived from an EMBL/GenBank/DDBJ whole genome shotgun (WGS) entry which is preliminary data.</text>
</comment>
<dbReference type="AlphaFoldDB" id="A0A9R1XE48"/>
<gene>
    <name evidence="1" type="ORF">LSAT_V11C400210350</name>
</gene>
<evidence type="ECO:0000313" key="2">
    <source>
        <dbReference type="Proteomes" id="UP000235145"/>
    </source>
</evidence>